<name>K0RNY4_THAOC</name>
<gene>
    <name evidence="1" type="ORF">THAOC_25595</name>
</gene>
<accession>K0RNY4</accession>
<sequence>MSCSGAVSPRFTHGHSAVLRALGTTHAKFQEKRAIRSTPTGVAAIAIVALPTAKITPACNMSLHFVELDGLFLVLLNAKPTRNSIVVWSYGKTVSNMPVFLGGKITAITAITTLFHSTVKQSLKALQADHVLVTESAERRSDTGISCPRLYSSRPRALLHAACMPSCAACGVGPSDSPRCIVDDEAAAVLYHGQNCTVLGQLDASLETKPHSPARSSCDAEAVSAQLCPHPLTPLRPTMDEV</sequence>
<protein>
    <submittedName>
        <fullName evidence="1">Uncharacterized protein</fullName>
    </submittedName>
</protein>
<dbReference type="EMBL" id="AGNL01035343">
    <property type="protein sequence ID" value="EJK54750.1"/>
    <property type="molecule type" value="Genomic_DNA"/>
</dbReference>
<dbReference type="AlphaFoldDB" id="K0RNY4"/>
<evidence type="ECO:0000313" key="2">
    <source>
        <dbReference type="Proteomes" id="UP000266841"/>
    </source>
</evidence>
<keyword evidence="2" id="KW-1185">Reference proteome</keyword>
<reference evidence="1 2" key="1">
    <citation type="journal article" date="2012" name="Genome Biol.">
        <title>Genome and low-iron response of an oceanic diatom adapted to chronic iron limitation.</title>
        <authorList>
            <person name="Lommer M."/>
            <person name="Specht M."/>
            <person name="Roy A.S."/>
            <person name="Kraemer L."/>
            <person name="Andreson R."/>
            <person name="Gutowska M.A."/>
            <person name="Wolf J."/>
            <person name="Bergner S.V."/>
            <person name="Schilhabel M.B."/>
            <person name="Klostermeier U.C."/>
            <person name="Beiko R.G."/>
            <person name="Rosenstiel P."/>
            <person name="Hippler M."/>
            <person name="Laroche J."/>
        </authorList>
    </citation>
    <scope>NUCLEOTIDE SEQUENCE [LARGE SCALE GENOMIC DNA]</scope>
    <source>
        <strain evidence="1 2">CCMP1005</strain>
    </source>
</reference>
<dbReference type="Proteomes" id="UP000266841">
    <property type="component" value="Unassembled WGS sequence"/>
</dbReference>
<proteinExistence type="predicted"/>
<comment type="caution">
    <text evidence="1">The sequence shown here is derived from an EMBL/GenBank/DDBJ whole genome shotgun (WGS) entry which is preliminary data.</text>
</comment>
<organism evidence="1 2">
    <name type="scientific">Thalassiosira oceanica</name>
    <name type="common">Marine diatom</name>
    <dbReference type="NCBI Taxonomy" id="159749"/>
    <lineage>
        <taxon>Eukaryota</taxon>
        <taxon>Sar</taxon>
        <taxon>Stramenopiles</taxon>
        <taxon>Ochrophyta</taxon>
        <taxon>Bacillariophyta</taxon>
        <taxon>Coscinodiscophyceae</taxon>
        <taxon>Thalassiosirophycidae</taxon>
        <taxon>Thalassiosirales</taxon>
        <taxon>Thalassiosiraceae</taxon>
        <taxon>Thalassiosira</taxon>
    </lineage>
</organism>
<evidence type="ECO:0000313" key="1">
    <source>
        <dbReference type="EMBL" id="EJK54750.1"/>
    </source>
</evidence>